<accession>A0ABT9J6Q6</accession>
<organism evidence="5 6">
    <name type="scientific">Chengkuizengella axinellae</name>
    <dbReference type="NCBI Taxonomy" id="3064388"/>
    <lineage>
        <taxon>Bacteria</taxon>
        <taxon>Bacillati</taxon>
        <taxon>Bacillota</taxon>
        <taxon>Bacilli</taxon>
        <taxon>Bacillales</taxon>
        <taxon>Paenibacillaceae</taxon>
        <taxon>Chengkuizengella</taxon>
    </lineage>
</organism>
<sequence length="197" mass="22746">MSIKNKKLELRNHMLQVRAQITLEERTIKSEQICNHMIQFLKGTLNKKQPIKLLMYMPFKNEVDITPLMDWCWKSGGSVFLPKVVHNYEMEIHHIHSLQDVEAGKFGILEPKSNTDICHDLSQIKIVIVPGIAFHSSGGRLGFGGGYYDRFFSRYDKLGIKQPYKIAVAYDAQIVENIPIEEHDYRMDQVITEKGVL</sequence>
<keyword evidence="4" id="KW-0479">Metal-binding</keyword>
<comment type="catalytic activity">
    <reaction evidence="4">
        <text>(6S)-5-formyl-5,6,7,8-tetrahydrofolate + ATP = (6R)-5,10-methenyltetrahydrofolate + ADP + phosphate</text>
        <dbReference type="Rhea" id="RHEA:10488"/>
        <dbReference type="ChEBI" id="CHEBI:30616"/>
        <dbReference type="ChEBI" id="CHEBI:43474"/>
        <dbReference type="ChEBI" id="CHEBI:57455"/>
        <dbReference type="ChEBI" id="CHEBI:57457"/>
        <dbReference type="ChEBI" id="CHEBI:456216"/>
        <dbReference type="EC" id="6.3.3.2"/>
    </reaction>
</comment>
<evidence type="ECO:0000256" key="1">
    <source>
        <dbReference type="ARBA" id="ARBA00010638"/>
    </source>
</evidence>
<dbReference type="InterPro" id="IPR024185">
    <property type="entry name" value="FTHF_cligase-like_sf"/>
</dbReference>
<keyword evidence="3 4" id="KW-0067">ATP-binding</keyword>
<dbReference type="InterPro" id="IPR002698">
    <property type="entry name" value="FTHF_cligase"/>
</dbReference>
<protein>
    <recommendedName>
        <fullName evidence="4">5-formyltetrahydrofolate cyclo-ligase</fullName>
        <ecNumber evidence="4">6.3.3.2</ecNumber>
    </recommendedName>
</protein>
<comment type="caution">
    <text evidence="5">The sequence shown here is derived from an EMBL/GenBank/DDBJ whole genome shotgun (WGS) entry which is preliminary data.</text>
</comment>
<dbReference type="InterPro" id="IPR037171">
    <property type="entry name" value="NagB/RpiA_transferase-like"/>
</dbReference>
<evidence type="ECO:0000313" key="5">
    <source>
        <dbReference type="EMBL" id="MDP5276644.1"/>
    </source>
</evidence>
<comment type="cofactor">
    <cofactor evidence="4">
        <name>Mg(2+)</name>
        <dbReference type="ChEBI" id="CHEBI:18420"/>
    </cofactor>
</comment>
<keyword evidence="5" id="KW-0436">Ligase</keyword>
<gene>
    <name evidence="5" type="ORF">Q5Y73_21355</name>
</gene>
<dbReference type="PANTHER" id="PTHR23407:SF1">
    <property type="entry name" value="5-FORMYLTETRAHYDROFOLATE CYCLO-LIGASE"/>
    <property type="match status" value="1"/>
</dbReference>
<evidence type="ECO:0000313" key="6">
    <source>
        <dbReference type="Proteomes" id="UP001231941"/>
    </source>
</evidence>
<evidence type="ECO:0000256" key="3">
    <source>
        <dbReference type="ARBA" id="ARBA00022840"/>
    </source>
</evidence>
<dbReference type="EC" id="6.3.3.2" evidence="4"/>
<keyword evidence="4" id="KW-0460">Magnesium</keyword>
<dbReference type="SUPFAM" id="SSF100950">
    <property type="entry name" value="NagB/RpiA/CoA transferase-like"/>
    <property type="match status" value="1"/>
</dbReference>
<keyword evidence="2 4" id="KW-0547">Nucleotide-binding</keyword>
<dbReference type="GO" id="GO:0030272">
    <property type="term" value="F:5-formyltetrahydrofolate cyclo-ligase activity"/>
    <property type="evidence" value="ECO:0007669"/>
    <property type="project" value="UniProtKB-EC"/>
</dbReference>
<proteinExistence type="inferred from homology"/>
<dbReference type="Pfam" id="PF01812">
    <property type="entry name" value="5-FTHF_cyc-lig"/>
    <property type="match status" value="1"/>
</dbReference>
<dbReference type="EMBL" id="JAVAMP010000017">
    <property type="protein sequence ID" value="MDP5276644.1"/>
    <property type="molecule type" value="Genomic_DNA"/>
</dbReference>
<name>A0ABT9J6Q6_9BACL</name>
<dbReference type="Proteomes" id="UP001231941">
    <property type="component" value="Unassembled WGS sequence"/>
</dbReference>
<keyword evidence="6" id="KW-1185">Reference proteome</keyword>
<comment type="similarity">
    <text evidence="1 4">Belongs to the 5-formyltetrahydrofolate cyclo-ligase family.</text>
</comment>
<evidence type="ECO:0000256" key="2">
    <source>
        <dbReference type="ARBA" id="ARBA00022741"/>
    </source>
</evidence>
<dbReference type="Gene3D" id="3.40.50.10420">
    <property type="entry name" value="NagB/RpiA/CoA transferase-like"/>
    <property type="match status" value="1"/>
</dbReference>
<evidence type="ECO:0000256" key="4">
    <source>
        <dbReference type="RuleBase" id="RU361279"/>
    </source>
</evidence>
<reference evidence="5 6" key="1">
    <citation type="submission" date="2023-08" db="EMBL/GenBank/DDBJ databases">
        <authorList>
            <person name="Park J.-S."/>
        </authorList>
    </citation>
    <scope>NUCLEOTIDE SEQUENCE [LARGE SCALE GENOMIC DNA]</scope>
    <source>
        <strain evidence="5 6">2205SS18-9</strain>
    </source>
</reference>
<dbReference type="NCBIfam" id="TIGR02727">
    <property type="entry name" value="MTHFS_bact"/>
    <property type="match status" value="1"/>
</dbReference>
<dbReference type="PIRSF" id="PIRSF006806">
    <property type="entry name" value="FTHF_cligase"/>
    <property type="match status" value="1"/>
</dbReference>
<dbReference type="PANTHER" id="PTHR23407">
    <property type="entry name" value="ATPASE INHIBITOR/5-FORMYLTETRAHYDROFOLATE CYCLO-LIGASE"/>
    <property type="match status" value="1"/>
</dbReference>
<dbReference type="RefSeq" id="WP_305993953.1">
    <property type="nucleotide sequence ID" value="NZ_JAVAMP010000017.1"/>
</dbReference>